<dbReference type="EMBL" id="GBRH01221228">
    <property type="protein sequence ID" value="JAD76667.1"/>
    <property type="molecule type" value="Transcribed_RNA"/>
</dbReference>
<organism evidence="1">
    <name type="scientific">Arundo donax</name>
    <name type="common">Giant reed</name>
    <name type="synonym">Donax arundinaceus</name>
    <dbReference type="NCBI Taxonomy" id="35708"/>
    <lineage>
        <taxon>Eukaryota</taxon>
        <taxon>Viridiplantae</taxon>
        <taxon>Streptophyta</taxon>
        <taxon>Embryophyta</taxon>
        <taxon>Tracheophyta</taxon>
        <taxon>Spermatophyta</taxon>
        <taxon>Magnoliopsida</taxon>
        <taxon>Liliopsida</taxon>
        <taxon>Poales</taxon>
        <taxon>Poaceae</taxon>
        <taxon>PACMAD clade</taxon>
        <taxon>Arundinoideae</taxon>
        <taxon>Arundineae</taxon>
        <taxon>Arundo</taxon>
    </lineage>
</organism>
<protein>
    <recommendedName>
        <fullName evidence="2">Aminotransferase-like plant mobile domain-containing protein</fullName>
    </recommendedName>
</protein>
<evidence type="ECO:0008006" key="2">
    <source>
        <dbReference type="Google" id="ProtNLM"/>
    </source>
</evidence>
<reference evidence="1" key="1">
    <citation type="submission" date="2014-09" db="EMBL/GenBank/DDBJ databases">
        <authorList>
            <person name="Magalhaes I.L.F."/>
            <person name="Oliveira U."/>
            <person name="Santos F.R."/>
            <person name="Vidigal T.H.D.A."/>
            <person name="Brescovit A.D."/>
            <person name="Santos A.J."/>
        </authorList>
    </citation>
    <scope>NUCLEOTIDE SEQUENCE</scope>
    <source>
        <tissue evidence="1">Shoot tissue taken approximately 20 cm above the soil surface</tissue>
    </source>
</reference>
<dbReference type="AlphaFoldDB" id="A0A0A9CYW6"/>
<reference evidence="1" key="2">
    <citation type="journal article" date="2015" name="Data Brief">
        <title>Shoot transcriptome of the giant reed, Arundo donax.</title>
        <authorList>
            <person name="Barrero R.A."/>
            <person name="Guerrero F.D."/>
            <person name="Moolhuijzen P."/>
            <person name="Goolsby J.A."/>
            <person name="Tidwell J."/>
            <person name="Bellgard S.E."/>
            <person name="Bellgard M.I."/>
        </authorList>
    </citation>
    <scope>NUCLEOTIDE SEQUENCE</scope>
    <source>
        <tissue evidence="1">Shoot tissue taken approximately 20 cm above the soil surface</tissue>
    </source>
</reference>
<proteinExistence type="predicted"/>
<sequence>MERVYIGLPQDGGVQDREHVSFLNMWLERFIFCGCTVGPTSNFQVIAEQLAGGIHLPLGRYFLGATYHLLHEVSVKLSAGQPIGNIGVHGGSCKSR</sequence>
<name>A0A0A9CYW6_ARUDO</name>
<evidence type="ECO:0000313" key="1">
    <source>
        <dbReference type="EMBL" id="JAD76667.1"/>
    </source>
</evidence>
<accession>A0A0A9CYW6</accession>